<proteinExistence type="predicted"/>
<dbReference type="AlphaFoldDB" id="A0A0P1A7E6"/>
<protein>
    <submittedName>
        <fullName evidence="1">Uncharacterized protein</fullName>
    </submittedName>
</protein>
<dbReference type="Proteomes" id="UP000054928">
    <property type="component" value="Unassembled WGS sequence"/>
</dbReference>
<dbReference type="RefSeq" id="XP_024572471.1">
    <property type="nucleotide sequence ID" value="XM_024716090.1"/>
</dbReference>
<name>A0A0P1A7E6_PLAHL</name>
<evidence type="ECO:0000313" key="1">
    <source>
        <dbReference type="EMBL" id="CEG36102.1"/>
    </source>
</evidence>
<keyword evidence="2" id="KW-1185">Reference proteome</keyword>
<accession>A0A0P1A7E6</accession>
<dbReference type="EMBL" id="CCYD01000109">
    <property type="protein sequence ID" value="CEG36102.1"/>
    <property type="molecule type" value="Genomic_DNA"/>
</dbReference>
<organism evidence="1 2">
    <name type="scientific">Plasmopara halstedii</name>
    <name type="common">Downy mildew of sunflower</name>
    <dbReference type="NCBI Taxonomy" id="4781"/>
    <lineage>
        <taxon>Eukaryota</taxon>
        <taxon>Sar</taxon>
        <taxon>Stramenopiles</taxon>
        <taxon>Oomycota</taxon>
        <taxon>Peronosporomycetes</taxon>
        <taxon>Peronosporales</taxon>
        <taxon>Peronosporaceae</taxon>
        <taxon>Plasmopara</taxon>
    </lineage>
</organism>
<reference evidence="2" key="1">
    <citation type="submission" date="2014-09" db="EMBL/GenBank/DDBJ databases">
        <authorList>
            <person name="Sharma Rahul"/>
            <person name="Thines Marco"/>
        </authorList>
    </citation>
    <scope>NUCLEOTIDE SEQUENCE [LARGE SCALE GENOMIC DNA]</scope>
</reference>
<sequence>MFDELVEMHRVTSWLAALAELMHLQPSSAVNAKSLRASCAVTPLHCSRTGSEYRVAAAALQITNAP</sequence>
<evidence type="ECO:0000313" key="2">
    <source>
        <dbReference type="Proteomes" id="UP000054928"/>
    </source>
</evidence>
<dbReference type="GeneID" id="36395476"/>